<sequence length="436" mass="49010">MPKQTANPKNILFVSISGLISDIAWQCIKEGHEVKYFIEEESEKEIGDGFVPKVDDWEAEIDWSDLIVFDDVLGQGEKAQQLRADGKYVVGGTPYTDKLEDDRSFGQAELKKHKVNILNYHEFDSFDAGIAHIKANPGKYVLKPSGEAQNIKRLLFVGMEEDGSDVLRILSAYKNAWSEEVKIYQLQKKVDTGVEIGVGGFFNGKEFIYPININFEHKKLFPGELGVATGEMGTSMFWSGPNKIFNSTLKKMESTLAKEGYVGYIDINCIVNSNGIYPLEFTSRFGYPTISIQADGMNNGIGDFFYQLAKGEKPNLKVKSGFQVGARVVVPPFPYKDPKTFEAFSKNAAIVFKKPMTEGVHIEDVKMVNNEWLITGGSGVALIVTGLGLTMKQAQQQLYTRIKNIMIPNMYYRTDIGNRWFEDSDKLHAWGYLRES</sequence>
<dbReference type="Pfam" id="PF01071">
    <property type="entry name" value="GARS_A"/>
    <property type="match status" value="1"/>
</dbReference>
<accession>A0A239HZ17</accession>
<dbReference type="Gene3D" id="3.90.600.10">
    <property type="entry name" value="Phosphoribosylglycinamide synthetase, C-terminal domain"/>
    <property type="match status" value="1"/>
</dbReference>
<dbReference type="AlphaFoldDB" id="A0A239HZ17"/>
<dbReference type="GO" id="GO:0004637">
    <property type="term" value="F:phosphoribosylamine-glycine ligase activity"/>
    <property type="evidence" value="ECO:0007669"/>
    <property type="project" value="InterPro"/>
</dbReference>
<protein>
    <recommendedName>
        <fullName evidence="6">Glycinamide ribonucleotide synthetase</fullName>
    </recommendedName>
    <alternativeName>
        <fullName evidence="7">Phosphoribosylglycinamide synthetase</fullName>
    </alternativeName>
</protein>
<dbReference type="RefSeq" id="WP_089356300.1">
    <property type="nucleotide sequence ID" value="NZ_FZPD01000002.1"/>
</dbReference>
<evidence type="ECO:0000256" key="7">
    <source>
        <dbReference type="ARBA" id="ARBA00042864"/>
    </source>
</evidence>
<evidence type="ECO:0000313" key="10">
    <source>
        <dbReference type="Proteomes" id="UP000198393"/>
    </source>
</evidence>
<dbReference type="InterPro" id="IPR020560">
    <property type="entry name" value="PRibGlycinamide_synth_C-dom"/>
</dbReference>
<evidence type="ECO:0000256" key="6">
    <source>
        <dbReference type="ARBA" id="ARBA00042242"/>
    </source>
</evidence>
<dbReference type="GO" id="GO:0005524">
    <property type="term" value="F:ATP binding"/>
    <property type="evidence" value="ECO:0007669"/>
    <property type="project" value="UniProtKB-KW"/>
</dbReference>
<keyword evidence="1 9" id="KW-0436">Ligase</keyword>
<dbReference type="SMART" id="SM01210">
    <property type="entry name" value="GARS_C"/>
    <property type="match status" value="1"/>
</dbReference>
<proteinExistence type="inferred from homology"/>
<evidence type="ECO:0000256" key="4">
    <source>
        <dbReference type="ARBA" id="ARBA00022840"/>
    </source>
</evidence>
<evidence type="ECO:0000313" key="9">
    <source>
        <dbReference type="EMBL" id="SNS86479.1"/>
    </source>
</evidence>
<dbReference type="PANTHER" id="PTHR43472">
    <property type="entry name" value="PHOSPHORIBOSYLAMINE--GLYCINE LIGASE"/>
    <property type="match status" value="1"/>
</dbReference>
<evidence type="ECO:0000256" key="1">
    <source>
        <dbReference type="ARBA" id="ARBA00022598"/>
    </source>
</evidence>
<evidence type="ECO:0000256" key="5">
    <source>
        <dbReference type="ARBA" id="ARBA00038345"/>
    </source>
</evidence>
<evidence type="ECO:0000259" key="8">
    <source>
        <dbReference type="SMART" id="SM01210"/>
    </source>
</evidence>
<dbReference type="GO" id="GO:0009113">
    <property type="term" value="P:purine nucleobase biosynthetic process"/>
    <property type="evidence" value="ECO:0007669"/>
    <property type="project" value="InterPro"/>
</dbReference>
<keyword evidence="4" id="KW-0067">ATP-binding</keyword>
<keyword evidence="2" id="KW-0547">Nucleotide-binding</keyword>
<dbReference type="InterPro" id="IPR037123">
    <property type="entry name" value="PRibGlycinamide_synth_C_sf"/>
</dbReference>
<dbReference type="PANTHER" id="PTHR43472:SF1">
    <property type="entry name" value="PHOSPHORIBOSYLAMINE--GLYCINE LIGASE, CHLOROPLASTIC"/>
    <property type="match status" value="1"/>
</dbReference>
<dbReference type="Gene3D" id="3.30.470.20">
    <property type="entry name" value="ATP-grasp fold, B domain"/>
    <property type="match status" value="1"/>
</dbReference>
<keyword evidence="10" id="KW-1185">Reference proteome</keyword>
<name>A0A239HZ17_EKHLU</name>
<dbReference type="GO" id="GO:0006164">
    <property type="term" value="P:purine nucleotide biosynthetic process"/>
    <property type="evidence" value="ECO:0007669"/>
    <property type="project" value="UniProtKB-KW"/>
</dbReference>
<dbReference type="SUPFAM" id="SSF56059">
    <property type="entry name" value="Glutathione synthetase ATP-binding domain-like"/>
    <property type="match status" value="1"/>
</dbReference>
<reference evidence="9 10" key="1">
    <citation type="submission" date="2017-06" db="EMBL/GenBank/DDBJ databases">
        <authorList>
            <person name="Kim H.J."/>
            <person name="Triplett B.A."/>
        </authorList>
    </citation>
    <scope>NUCLEOTIDE SEQUENCE [LARGE SCALE GENOMIC DNA]</scope>
    <source>
        <strain evidence="9 10">DSM 19307</strain>
    </source>
</reference>
<evidence type="ECO:0000256" key="3">
    <source>
        <dbReference type="ARBA" id="ARBA00022755"/>
    </source>
</evidence>
<feature type="domain" description="Phosphoribosylglycinamide synthetase C-domain" evidence="8">
    <location>
        <begin position="342"/>
        <end position="421"/>
    </location>
</feature>
<dbReference type="InterPro" id="IPR000115">
    <property type="entry name" value="PRibGlycinamide_synth"/>
</dbReference>
<dbReference type="InterPro" id="IPR020561">
    <property type="entry name" value="PRibGlycinamid_synth_ATP-grasp"/>
</dbReference>
<comment type="similarity">
    <text evidence="5">Belongs to the GARS family.</text>
</comment>
<dbReference type="Proteomes" id="UP000198393">
    <property type="component" value="Unassembled WGS sequence"/>
</dbReference>
<evidence type="ECO:0000256" key="2">
    <source>
        <dbReference type="ARBA" id="ARBA00022741"/>
    </source>
</evidence>
<keyword evidence="3" id="KW-0658">Purine biosynthesis</keyword>
<gene>
    <name evidence="9" type="ORF">SAMN05421640_1580</name>
</gene>
<dbReference type="EMBL" id="FZPD01000002">
    <property type="protein sequence ID" value="SNS86479.1"/>
    <property type="molecule type" value="Genomic_DNA"/>
</dbReference>
<dbReference type="SUPFAM" id="SSF51246">
    <property type="entry name" value="Rudiment single hybrid motif"/>
    <property type="match status" value="1"/>
</dbReference>
<dbReference type="OrthoDB" id="7245627at2"/>
<dbReference type="InterPro" id="IPR011054">
    <property type="entry name" value="Rudment_hybrid_motif"/>
</dbReference>
<organism evidence="9 10">
    <name type="scientific">Ekhidna lutea</name>
    <dbReference type="NCBI Taxonomy" id="447679"/>
    <lineage>
        <taxon>Bacteria</taxon>
        <taxon>Pseudomonadati</taxon>
        <taxon>Bacteroidota</taxon>
        <taxon>Cytophagia</taxon>
        <taxon>Cytophagales</taxon>
        <taxon>Reichenbachiellaceae</taxon>
        <taxon>Ekhidna</taxon>
    </lineage>
</organism>